<dbReference type="AlphaFoldDB" id="A0A8J6XG70"/>
<evidence type="ECO:0000256" key="4">
    <source>
        <dbReference type="ARBA" id="ARBA00022801"/>
    </source>
</evidence>
<dbReference type="SUPFAM" id="SSF116842">
    <property type="entry name" value="XseB-like"/>
    <property type="match status" value="1"/>
</dbReference>
<dbReference type="EC" id="3.1.11.6" evidence="6"/>
<keyword evidence="8" id="KW-1185">Reference proteome</keyword>
<dbReference type="Pfam" id="PF02609">
    <property type="entry name" value="Exonuc_VII_S"/>
    <property type="match status" value="1"/>
</dbReference>
<reference evidence="7" key="1">
    <citation type="submission" date="2020-09" db="EMBL/GenBank/DDBJ databases">
        <title>Iningainema tapete sp. nov. (Scytonemataceae, Cyanobacteria) from greenhouses in central Florida (USA) produces two types of nodularin with biosynthetic potential for microcystin-LR and anabaenopeptins.</title>
        <authorList>
            <person name="Berthold D.E."/>
            <person name="Lefler F.W."/>
            <person name="Huang I.-S."/>
            <person name="Abdulla H."/>
            <person name="Zimba P.V."/>
            <person name="Laughinghouse H.D. IV."/>
        </authorList>
    </citation>
    <scope>NUCLEOTIDE SEQUENCE</scope>
    <source>
        <strain evidence="7">BLCCT55</strain>
    </source>
</reference>
<dbReference type="HAMAP" id="MF_00337">
    <property type="entry name" value="Exonuc_7_S"/>
    <property type="match status" value="1"/>
</dbReference>
<evidence type="ECO:0000256" key="1">
    <source>
        <dbReference type="ARBA" id="ARBA00009998"/>
    </source>
</evidence>
<dbReference type="InterPro" id="IPR003761">
    <property type="entry name" value="Exonuc_VII_S"/>
</dbReference>
<keyword evidence="2 6" id="KW-0963">Cytoplasm</keyword>
<accession>A0A8J6XG70</accession>
<proteinExistence type="inferred from homology"/>
<dbReference type="GO" id="GO:0006308">
    <property type="term" value="P:DNA catabolic process"/>
    <property type="evidence" value="ECO:0007669"/>
    <property type="project" value="UniProtKB-UniRule"/>
</dbReference>
<dbReference type="InterPro" id="IPR037004">
    <property type="entry name" value="Exonuc_VII_ssu_sf"/>
</dbReference>
<keyword evidence="3 6" id="KW-0540">Nuclease</keyword>
<evidence type="ECO:0000256" key="3">
    <source>
        <dbReference type="ARBA" id="ARBA00022722"/>
    </source>
</evidence>
<evidence type="ECO:0000313" key="7">
    <source>
        <dbReference type="EMBL" id="MBD2775254.1"/>
    </source>
</evidence>
<comment type="subcellular location">
    <subcellularLocation>
        <location evidence="6">Cytoplasm</location>
    </subcellularLocation>
</comment>
<keyword evidence="4 6" id="KW-0378">Hydrolase</keyword>
<gene>
    <name evidence="6 7" type="primary">xseB</name>
    <name evidence="7" type="ORF">ICL16_25125</name>
</gene>
<comment type="subunit">
    <text evidence="6">Heterooligomer composed of large and small subunits.</text>
</comment>
<evidence type="ECO:0000256" key="5">
    <source>
        <dbReference type="ARBA" id="ARBA00022839"/>
    </source>
</evidence>
<protein>
    <recommendedName>
        <fullName evidence="6">Exodeoxyribonuclease 7 small subunit</fullName>
        <ecNumber evidence="6">3.1.11.6</ecNumber>
    </recommendedName>
    <alternativeName>
        <fullName evidence="6">Exodeoxyribonuclease VII small subunit</fullName>
        <shortName evidence="6">Exonuclease VII small subunit</shortName>
    </alternativeName>
</protein>
<evidence type="ECO:0000256" key="6">
    <source>
        <dbReference type="HAMAP-Rule" id="MF_00337"/>
    </source>
</evidence>
<evidence type="ECO:0000256" key="2">
    <source>
        <dbReference type="ARBA" id="ARBA00022490"/>
    </source>
</evidence>
<name>A0A8J6XG70_9CYAN</name>
<comment type="similarity">
    <text evidence="1 6">Belongs to the XseB family.</text>
</comment>
<dbReference type="GO" id="GO:0009318">
    <property type="term" value="C:exodeoxyribonuclease VII complex"/>
    <property type="evidence" value="ECO:0007669"/>
    <property type="project" value="UniProtKB-UniRule"/>
</dbReference>
<keyword evidence="5 6" id="KW-0269">Exonuclease</keyword>
<sequence>MKEFESGWSYEAKVAEVESIIASIERGELELQEVFDRFARAVECLRECEGFLQGRQQQVDLLVETLKDE</sequence>
<evidence type="ECO:0000313" key="8">
    <source>
        <dbReference type="Proteomes" id="UP000629098"/>
    </source>
</evidence>
<dbReference type="NCBIfam" id="TIGR01280">
    <property type="entry name" value="xseB"/>
    <property type="match status" value="1"/>
</dbReference>
<dbReference type="Gene3D" id="1.10.287.1040">
    <property type="entry name" value="Exonuclease VII, small subunit"/>
    <property type="match status" value="1"/>
</dbReference>
<dbReference type="EMBL" id="JACXAE010000076">
    <property type="protein sequence ID" value="MBD2775254.1"/>
    <property type="molecule type" value="Genomic_DNA"/>
</dbReference>
<dbReference type="PIRSF" id="PIRSF006488">
    <property type="entry name" value="Exonuc_VII_S"/>
    <property type="match status" value="1"/>
</dbReference>
<comment type="catalytic activity">
    <reaction evidence="6">
        <text>Exonucleolytic cleavage in either 5'- to 3'- or 3'- to 5'-direction to yield nucleoside 5'-phosphates.</text>
        <dbReference type="EC" id="3.1.11.6"/>
    </reaction>
</comment>
<comment type="caution">
    <text evidence="7">The sequence shown here is derived from an EMBL/GenBank/DDBJ whole genome shotgun (WGS) entry which is preliminary data.</text>
</comment>
<organism evidence="7 8">
    <name type="scientific">Iningainema tapete BLCC-T55</name>
    <dbReference type="NCBI Taxonomy" id="2748662"/>
    <lineage>
        <taxon>Bacteria</taxon>
        <taxon>Bacillati</taxon>
        <taxon>Cyanobacteriota</taxon>
        <taxon>Cyanophyceae</taxon>
        <taxon>Nostocales</taxon>
        <taxon>Scytonemataceae</taxon>
        <taxon>Iningainema tapete</taxon>
    </lineage>
</organism>
<dbReference type="GO" id="GO:0005737">
    <property type="term" value="C:cytoplasm"/>
    <property type="evidence" value="ECO:0007669"/>
    <property type="project" value="UniProtKB-SubCell"/>
</dbReference>
<dbReference type="GO" id="GO:0008855">
    <property type="term" value="F:exodeoxyribonuclease VII activity"/>
    <property type="evidence" value="ECO:0007669"/>
    <property type="project" value="UniProtKB-UniRule"/>
</dbReference>
<dbReference type="Proteomes" id="UP000629098">
    <property type="component" value="Unassembled WGS sequence"/>
</dbReference>
<dbReference type="RefSeq" id="WP_190833387.1">
    <property type="nucleotide sequence ID" value="NZ_CAWPPI010000076.1"/>
</dbReference>
<comment type="function">
    <text evidence="6">Bidirectionally degrades single-stranded DNA into large acid-insoluble oligonucleotides, which are then degraded further into small acid-soluble oligonucleotides.</text>
</comment>